<dbReference type="InterPro" id="IPR000192">
    <property type="entry name" value="Aminotrans_V_dom"/>
</dbReference>
<dbReference type="PANTHER" id="PTHR11601">
    <property type="entry name" value="CYSTEINE DESULFURYLASE FAMILY MEMBER"/>
    <property type="match status" value="1"/>
</dbReference>
<dbReference type="EC" id="2.8.1.7" evidence="3"/>
<dbReference type="Gene3D" id="1.10.260.50">
    <property type="match status" value="1"/>
</dbReference>
<dbReference type="InterPro" id="IPR015421">
    <property type="entry name" value="PyrdxlP-dep_Trfase_major"/>
</dbReference>
<comment type="cofactor">
    <cofactor evidence="1 10">
        <name>pyridoxal 5'-phosphate</name>
        <dbReference type="ChEBI" id="CHEBI:597326"/>
    </cofactor>
</comment>
<dbReference type="PROSITE" id="PS00595">
    <property type="entry name" value="AA_TRANSFER_CLASS_5"/>
    <property type="match status" value="1"/>
</dbReference>
<dbReference type="GO" id="GO:0051536">
    <property type="term" value="F:iron-sulfur cluster binding"/>
    <property type="evidence" value="ECO:0007669"/>
    <property type="project" value="UniProtKB-KW"/>
</dbReference>
<evidence type="ECO:0000313" key="12">
    <source>
        <dbReference type="EMBL" id="GEO90484.1"/>
    </source>
</evidence>
<evidence type="ECO:0000313" key="13">
    <source>
        <dbReference type="Proteomes" id="UP000321769"/>
    </source>
</evidence>
<dbReference type="FunFam" id="3.40.640.10:FF:000084">
    <property type="entry name" value="IscS-like cysteine desulfurase"/>
    <property type="match status" value="1"/>
</dbReference>
<dbReference type="SUPFAM" id="SSF53383">
    <property type="entry name" value="PLP-dependent transferases"/>
    <property type="match status" value="1"/>
</dbReference>
<comment type="catalytic activity">
    <reaction evidence="9">
        <text>(sulfur carrier)-H + L-cysteine = (sulfur carrier)-SH + L-alanine</text>
        <dbReference type="Rhea" id="RHEA:43892"/>
        <dbReference type="Rhea" id="RHEA-COMP:14737"/>
        <dbReference type="Rhea" id="RHEA-COMP:14739"/>
        <dbReference type="ChEBI" id="CHEBI:29917"/>
        <dbReference type="ChEBI" id="CHEBI:35235"/>
        <dbReference type="ChEBI" id="CHEBI:57972"/>
        <dbReference type="ChEBI" id="CHEBI:64428"/>
        <dbReference type="EC" id="2.8.1.7"/>
    </reaction>
</comment>
<evidence type="ECO:0000256" key="10">
    <source>
        <dbReference type="RuleBase" id="RU004504"/>
    </source>
</evidence>
<evidence type="ECO:0000256" key="6">
    <source>
        <dbReference type="ARBA" id="ARBA00022898"/>
    </source>
</evidence>
<comment type="similarity">
    <text evidence="2">Belongs to the class-V pyridoxal-phosphate-dependent aminotransferase family. NifS/IscS subfamily.</text>
</comment>
<dbReference type="InterPro" id="IPR015424">
    <property type="entry name" value="PyrdxlP-dep_Trfase"/>
</dbReference>
<reference evidence="12 13" key="1">
    <citation type="submission" date="2019-07" db="EMBL/GenBank/DDBJ databases">
        <title>Whole genome shotgun sequence of Aeromicrobium flavum NBRC 107625.</title>
        <authorList>
            <person name="Hosoyama A."/>
            <person name="Uohara A."/>
            <person name="Ohji S."/>
            <person name="Ichikawa N."/>
        </authorList>
    </citation>
    <scope>NUCLEOTIDE SEQUENCE [LARGE SCALE GENOMIC DNA]</scope>
    <source>
        <strain evidence="12 13">NBRC 107625</strain>
    </source>
</reference>
<evidence type="ECO:0000256" key="9">
    <source>
        <dbReference type="ARBA" id="ARBA00050776"/>
    </source>
</evidence>
<feature type="domain" description="Aminotransferase class V" evidence="11">
    <location>
        <begin position="52"/>
        <end position="424"/>
    </location>
</feature>
<evidence type="ECO:0000256" key="1">
    <source>
        <dbReference type="ARBA" id="ARBA00001933"/>
    </source>
</evidence>
<dbReference type="Pfam" id="PF00266">
    <property type="entry name" value="Aminotran_5"/>
    <property type="match status" value="1"/>
</dbReference>
<dbReference type="PANTHER" id="PTHR11601:SF34">
    <property type="entry name" value="CYSTEINE DESULFURASE"/>
    <property type="match status" value="1"/>
</dbReference>
<dbReference type="Gene3D" id="3.90.1150.10">
    <property type="entry name" value="Aspartate Aminotransferase, domain 1"/>
    <property type="match status" value="1"/>
</dbReference>
<sequence length="446" mass="47512">MLQLDLHPSPLGPCPANVGGAVTAGNQDADGPLPGSCAPITLETMTTTPDRVYLDHAATTAMRPEAVEVMHAELLRTGNPSSLHEAGRRARRVVEESRELIAERLGARPSEVVFCSGGTEANNLAIKGLYWSRRSEDPRRDRVVFSSIEHHALLDPVTWLAAHEGARIDVTPVDRQGRVRLDSLRESIEETPGDVTAITTMWANNEMGTIQPVREVVEIAREHGIPVHSDAVQAAGYLPLDFAATGLDAMTVTGHKLGGPVGIGALVIRREVTATPLLHGGGQERDLRSGTVGTALIAGFATALDLTIQEQERSSVRIEALRARLVEGITRLIPDAVVNGDPETGPQHRLPNIAHVTFPGCEGDALLMLLDAQGVEVSTGSACQAGVPQPSHVLLAMGFDDAAARGSLRFSLGHTSTEADVDRLLEVLPAVHERARSAGLVRSRGR</sequence>
<dbReference type="GO" id="GO:0031071">
    <property type="term" value="F:cysteine desulfurase activity"/>
    <property type="evidence" value="ECO:0007669"/>
    <property type="project" value="UniProtKB-EC"/>
</dbReference>
<dbReference type="Proteomes" id="UP000321769">
    <property type="component" value="Unassembled WGS sequence"/>
</dbReference>
<dbReference type="InterPro" id="IPR016454">
    <property type="entry name" value="Cysteine_dSase"/>
</dbReference>
<keyword evidence="5" id="KW-0479">Metal-binding</keyword>
<name>A0A512HYH7_9ACTN</name>
<dbReference type="EMBL" id="BJZQ01000020">
    <property type="protein sequence ID" value="GEO90484.1"/>
    <property type="molecule type" value="Genomic_DNA"/>
</dbReference>
<keyword evidence="7" id="KW-0408">Iron</keyword>
<proteinExistence type="inferred from homology"/>
<evidence type="ECO:0000256" key="4">
    <source>
        <dbReference type="ARBA" id="ARBA00022679"/>
    </source>
</evidence>
<dbReference type="InterPro" id="IPR020578">
    <property type="entry name" value="Aminotrans_V_PyrdxlP_BS"/>
</dbReference>
<evidence type="ECO:0000256" key="5">
    <source>
        <dbReference type="ARBA" id="ARBA00022723"/>
    </source>
</evidence>
<organism evidence="12 13">
    <name type="scientific">Aeromicrobium flavum</name>
    <dbReference type="NCBI Taxonomy" id="416568"/>
    <lineage>
        <taxon>Bacteria</taxon>
        <taxon>Bacillati</taxon>
        <taxon>Actinomycetota</taxon>
        <taxon>Actinomycetes</taxon>
        <taxon>Propionibacteriales</taxon>
        <taxon>Nocardioidaceae</taxon>
        <taxon>Aeromicrobium</taxon>
    </lineage>
</organism>
<dbReference type="InterPro" id="IPR015422">
    <property type="entry name" value="PyrdxlP-dep_Trfase_small"/>
</dbReference>
<accession>A0A512HYH7</accession>
<dbReference type="Gene3D" id="3.40.640.10">
    <property type="entry name" value="Type I PLP-dependent aspartate aminotransferase-like (Major domain)"/>
    <property type="match status" value="1"/>
</dbReference>
<keyword evidence="6" id="KW-0663">Pyridoxal phosphate</keyword>
<evidence type="ECO:0000256" key="2">
    <source>
        <dbReference type="ARBA" id="ARBA00006490"/>
    </source>
</evidence>
<dbReference type="AlphaFoldDB" id="A0A512HYH7"/>
<gene>
    <name evidence="12" type="ORF">AFL01nite_28110</name>
</gene>
<evidence type="ECO:0000256" key="8">
    <source>
        <dbReference type="ARBA" id="ARBA00023014"/>
    </source>
</evidence>
<evidence type="ECO:0000256" key="3">
    <source>
        <dbReference type="ARBA" id="ARBA00012239"/>
    </source>
</evidence>
<comment type="caution">
    <text evidence="12">The sequence shown here is derived from an EMBL/GenBank/DDBJ whole genome shotgun (WGS) entry which is preliminary data.</text>
</comment>
<dbReference type="GO" id="GO:0046872">
    <property type="term" value="F:metal ion binding"/>
    <property type="evidence" value="ECO:0007669"/>
    <property type="project" value="UniProtKB-KW"/>
</dbReference>
<dbReference type="PIRSF" id="PIRSF005572">
    <property type="entry name" value="NifS"/>
    <property type="match status" value="1"/>
</dbReference>
<keyword evidence="8" id="KW-0411">Iron-sulfur</keyword>
<evidence type="ECO:0000259" key="11">
    <source>
        <dbReference type="Pfam" id="PF00266"/>
    </source>
</evidence>
<keyword evidence="13" id="KW-1185">Reference proteome</keyword>
<keyword evidence="4" id="KW-0808">Transferase</keyword>
<protein>
    <recommendedName>
        <fullName evidence="3">cysteine desulfurase</fullName>
        <ecNumber evidence="3">2.8.1.7</ecNumber>
    </recommendedName>
</protein>
<evidence type="ECO:0000256" key="7">
    <source>
        <dbReference type="ARBA" id="ARBA00023004"/>
    </source>
</evidence>